<dbReference type="InterPro" id="IPR029068">
    <property type="entry name" value="Glyas_Bleomycin-R_OHBP_Dase"/>
</dbReference>
<dbReference type="OrthoDB" id="9806473at2"/>
<dbReference type="InterPro" id="IPR028973">
    <property type="entry name" value="PhnB-like"/>
</dbReference>
<dbReference type="RefSeq" id="WP_114915083.1">
    <property type="nucleotide sequence ID" value="NZ_CP024848.1"/>
</dbReference>
<sequence length="134" mass="15218">MENLKHKVHPFLMFEGKAEEAMNLYTSVFDDAEIISIRRYAANEPGEEGTVMQAVFSIKGQEIMCSDSNVKHNFTFTPSISLFVTCDTEEELDHAFEALSQEGQVYMPLDNYGFSKKFGWVGDLYGVTWQLNLA</sequence>
<evidence type="ECO:0000313" key="3">
    <source>
        <dbReference type="Proteomes" id="UP000253908"/>
    </source>
</evidence>
<name>A0A345PCQ9_9BACI</name>
<evidence type="ECO:0000313" key="2">
    <source>
        <dbReference type="EMBL" id="AXI07789.1"/>
    </source>
</evidence>
<keyword evidence="3" id="KW-1185">Reference proteome</keyword>
<protein>
    <recommendedName>
        <fullName evidence="1">PhnB-like domain-containing protein</fullName>
    </recommendedName>
</protein>
<dbReference type="InterPro" id="IPR009725">
    <property type="entry name" value="3_dmu_93_MTrfase"/>
</dbReference>
<dbReference type="CDD" id="cd06588">
    <property type="entry name" value="PhnB_like"/>
    <property type="match status" value="1"/>
</dbReference>
<proteinExistence type="predicted"/>
<dbReference type="KEGG" id="ocn:CUC15_01785"/>
<dbReference type="AlphaFoldDB" id="A0A345PCQ9"/>
<dbReference type="PANTHER" id="PTHR33990:SF4">
    <property type="entry name" value="PHNB-LIKE DOMAIN-CONTAINING PROTEIN"/>
    <property type="match status" value="1"/>
</dbReference>
<reference evidence="3" key="1">
    <citation type="submission" date="2017-11" db="EMBL/GenBank/DDBJ databases">
        <authorList>
            <person name="Zhu W."/>
        </authorList>
    </citation>
    <scope>NUCLEOTIDE SEQUENCE [LARGE SCALE GENOMIC DNA]</scope>
    <source>
        <strain evidence="3">160</strain>
    </source>
</reference>
<feature type="domain" description="PhnB-like" evidence="1">
    <location>
        <begin position="7"/>
        <end position="131"/>
    </location>
</feature>
<dbReference type="PIRSF" id="PIRSF021700">
    <property type="entry name" value="3_dmu_93_MTrfase"/>
    <property type="match status" value="1"/>
</dbReference>
<dbReference type="Pfam" id="PF06983">
    <property type="entry name" value="3-dmu-9_3-mt"/>
    <property type="match status" value="1"/>
</dbReference>
<dbReference type="SUPFAM" id="SSF54593">
    <property type="entry name" value="Glyoxalase/Bleomycin resistance protein/Dihydroxybiphenyl dioxygenase"/>
    <property type="match status" value="1"/>
</dbReference>
<dbReference type="PANTHER" id="PTHR33990">
    <property type="entry name" value="PROTEIN YJDN-RELATED"/>
    <property type="match status" value="1"/>
</dbReference>
<dbReference type="EMBL" id="CP024848">
    <property type="protein sequence ID" value="AXI07789.1"/>
    <property type="molecule type" value="Genomic_DNA"/>
</dbReference>
<dbReference type="Gene3D" id="3.30.720.110">
    <property type="match status" value="1"/>
</dbReference>
<organism evidence="2 3">
    <name type="scientific">Oceanobacillus zhaokaii</name>
    <dbReference type="NCBI Taxonomy" id="2052660"/>
    <lineage>
        <taxon>Bacteria</taxon>
        <taxon>Bacillati</taxon>
        <taxon>Bacillota</taxon>
        <taxon>Bacilli</taxon>
        <taxon>Bacillales</taxon>
        <taxon>Bacillaceae</taxon>
        <taxon>Oceanobacillus</taxon>
    </lineage>
</organism>
<dbReference type="Gene3D" id="3.30.720.100">
    <property type="match status" value="1"/>
</dbReference>
<accession>A0A345PCQ9</accession>
<dbReference type="Proteomes" id="UP000253908">
    <property type="component" value="Chromosome"/>
</dbReference>
<gene>
    <name evidence="2" type="ORF">CUC15_01785</name>
</gene>
<evidence type="ECO:0000259" key="1">
    <source>
        <dbReference type="Pfam" id="PF06983"/>
    </source>
</evidence>